<dbReference type="Gene3D" id="3.80.10.10">
    <property type="entry name" value="Ribonuclease Inhibitor"/>
    <property type="match status" value="1"/>
</dbReference>
<reference evidence="1" key="1">
    <citation type="journal article" date="2020" name="Nature">
        <title>Giant virus diversity and host interactions through global metagenomics.</title>
        <authorList>
            <person name="Schulz F."/>
            <person name="Roux S."/>
            <person name="Paez-Espino D."/>
            <person name="Jungbluth S."/>
            <person name="Walsh D.A."/>
            <person name="Denef V.J."/>
            <person name="McMahon K.D."/>
            <person name="Konstantinidis K.T."/>
            <person name="Eloe-Fadrosh E.A."/>
            <person name="Kyrpides N.C."/>
            <person name="Woyke T."/>
        </authorList>
    </citation>
    <scope>NUCLEOTIDE SEQUENCE</scope>
    <source>
        <strain evidence="1">GVMAG-M-3300005589-24</strain>
    </source>
</reference>
<dbReference type="AlphaFoldDB" id="A0A6C0ELL1"/>
<dbReference type="EMBL" id="MN738876">
    <property type="protein sequence ID" value="QHT29333.1"/>
    <property type="molecule type" value="Genomic_DNA"/>
</dbReference>
<protein>
    <submittedName>
        <fullName evidence="1">Uncharacterized protein</fullName>
    </submittedName>
</protein>
<dbReference type="SUPFAM" id="SSF52058">
    <property type="entry name" value="L domain-like"/>
    <property type="match status" value="1"/>
</dbReference>
<sequence length="164" mass="19393">MCIICEGKYNENTTFINCSKCINLTEIPMLPKLTTLQCEYCIGLTEIPMLPKLITLDCINLKEISDLPKLLQLDCGYCTSLTKICDTSRINHYFNGGSTWIRYDDSFNSNMRKLIYLQSFCRNNLRYWRFKRWLRSKEFAEWFYSPNQWGGKACKLQIKKSLEF</sequence>
<organism evidence="1">
    <name type="scientific">viral metagenome</name>
    <dbReference type="NCBI Taxonomy" id="1070528"/>
    <lineage>
        <taxon>unclassified sequences</taxon>
        <taxon>metagenomes</taxon>
        <taxon>organismal metagenomes</taxon>
    </lineage>
</organism>
<name>A0A6C0ELL1_9ZZZZ</name>
<evidence type="ECO:0000313" key="1">
    <source>
        <dbReference type="EMBL" id="QHT29333.1"/>
    </source>
</evidence>
<dbReference type="InterPro" id="IPR032675">
    <property type="entry name" value="LRR_dom_sf"/>
</dbReference>
<proteinExistence type="predicted"/>
<accession>A0A6C0ELL1</accession>